<proteinExistence type="predicted"/>
<keyword evidence="1 2" id="KW-0812">Transmembrane</keyword>
<sequence>MAAAAAAARAESPPLPGPPGGRPRPVCSRPYFLVLMVFAHLYVLNVLGLLLFVHLSAGDTGGPPAAPPPPPPPARALPRLEGIKVGHTQRVELVPGRVHAVRTLSLKPLLFASRHLDCIDISASNCEAEMIINFEEEN</sequence>
<reference evidence="2 3" key="1">
    <citation type="submission" date="2024-06" db="EMBL/GenBank/DDBJ databases">
        <title>The draft genome of Grus japonensis, version 3.</title>
        <authorList>
            <person name="Nabeshima K."/>
            <person name="Suzuki S."/>
            <person name="Onuma M."/>
        </authorList>
    </citation>
    <scope>NUCLEOTIDE SEQUENCE [LARGE SCALE GENOMIC DNA]</scope>
    <source>
        <strain evidence="2 3">451A</strain>
    </source>
</reference>
<feature type="transmembrane region" description="Helical" evidence="1">
    <location>
        <begin position="31"/>
        <end position="53"/>
    </location>
</feature>
<keyword evidence="3" id="KW-1185">Reference proteome</keyword>
<evidence type="ECO:0000313" key="3">
    <source>
        <dbReference type="Proteomes" id="UP001623348"/>
    </source>
</evidence>
<dbReference type="AlphaFoldDB" id="A0ABC9X9X7"/>
<dbReference type="EMBL" id="BAAFJT010000011">
    <property type="protein sequence ID" value="GAB0194468.1"/>
    <property type="molecule type" value="Genomic_DNA"/>
</dbReference>
<evidence type="ECO:0000313" key="2">
    <source>
        <dbReference type="EMBL" id="GAB0194468.1"/>
    </source>
</evidence>
<dbReference type="Proteomes" id="UP001623348">
    <property type="component" value="Unassembled WGS sequence"/>
</dbReference>
<name>A0ABC9X9X7_GRUJA</name>
<gene>
    <name evidence="2" type="ORF">GRJ2_001912100</name>
</gene>
<organism evidence="2 3">
    <name type="scientific">Grus japonensis</name>
    <name type="common">Japanese crane</name>
    <name type="synonym">Red-crowned crane</name>
    <dbReference type="NCBI Taxonomy" id="30415"/>
    <lineage>
        <taxon>Eukaryota</taxon>
        <taxon>Metazoa</taxon>
        <taxon>Chordata</taxon>
        <taxon>Craniata</taxon>
        <taxon>Vertebrata</taxon>
        <taxon>Euteleostomi</taxon>
        <taxon>Archelosauria</taxon>
        <taxon>Archosauria</taxon>
        <taxon>Dinosauria</taxon>
        <taxon>Saurischia</taxon>
        <taxon>Theropoda</taxon>
        <taxon>Coelurosauria</taxon>
        <taxon>Aves</taxon>
        <taxon>Neognathae</taxon>
        <taxon>Neoaves</taxon>
        <taxon>Gruiformes</taxon>
        <taxon>Gruidae</taxon>
        <taxon>Grus</taxon>
    </lineage>
</organism>
<evidence type="ECO:0000256" key="1">
    <source>
        <dbReference type="SAM" id="Phobius"/>
    </source>
</evidence>
<keyword evidence="1" id="KW-1133">Transmembrane helix</keyword>
<protein>
    <submittedName>
        <fullName evidence="2">Transmembrane prolyl 4-hydroxylase</fullName>
    </submittedName>
</protein>
<keyword evidence="1" id="KW-0472">Membrane</keyword>
<accession>A0ABC9X9X7</accession>
<comment type="caution">
    <text evidence="2">The sequence shown here is derived from an EMBL/GenBank/DDBJ whole genome shotgun (WGS) entry which is preliminary data.</text>
</comment>